<feature type="region of interest" description="Disordered" evidence="1">
    <location>
        <begin position="1"/>
        <end position="123"/>
    </location>
</feature>
<dbReference type="InParanoid" id="A0A194R508"/>
<gene>
    <name evidence="2" type="ORF">RR48_11581</name>
</gene>
<sequence>MRNRFRSRSRSEGTPPLRTNESRKMRRCAGRNRNTSTSSDSDSERSSVHSRKRYSRLGSDRTRRRDRARNRSSQRRRRVVSSDTDRDRSCVRGREHSDEYRCKQSFRSDERRHSRSHETSMKETLNAIMSRLSDIEQRTPDTSSMPSQRDNTPQSSREPFVNATQALADTILKIRLALVAVWMSSSFSLRHSWRQGLYCGLVVTDMIRLGTSICEDTFGDRHSVVCSSNFNQLLNSTDTDSESETVEAEGRSTNSLRDDMEAGPSSAARANVLPDDPREDEAVPRDGAQSGEAV</sequence>
<feature type="region of interest" description="Disordered" evidence="1">
    <location>
        <begin position="137"/>
        <end position="158"/>
    </location>
</feature>
<feature type="compositionally biased region" description="Low complexity" evidence="1">
    <location>
        <begin position="31"/>
        <end position="40"/>
    </location>
</feature>
<protein>
    <submittedName>
        <fullName evidence="2">Uncharacterized protein</fullName>
    </submittedName>
</protein>
<name>A0A194R508_PAPMA</name>
<evidence type="ECO:0000256" key="1">
    <source>
        <dbReference type="SAM" id="MobiDB-lite"/>
    </source>
</evidence>
<feature type="compositionally biased region" description="Basic and acidic residues" evidence="1">
    <location>
        <begin position="83"/>
        <end position="121"/>
    </location>
</feature>
<feature type="compositionally biased region" description="Basic residues" evidence="1">
    <location>
        <begin position="64"/>
        <end position="79"/>
    </location>
</feature>
<proteinExistence type="predicted"/>
<dbReference type="AlphaFoldDB" id="A0A194R508"/>
<evidence type="ECO:0000313" key="2">
    <source>
        <dbReference type="EMBL" id="KPJ12325.1"/>
    </source>
</evidence>
<organism evidence="2 3">
    <name type="scientific">Papilio machaon</name>
    <name type="common">Old World swallowtail butterfly</name>
    <dbReference type="NCBI Taxonomy" id="76193"/>
    <lineage>
        <taxon>Eukaryota</taxon>
        <taxon>Metazoa</taxon>
        <taxon>Ecdysozoa</taxon>
        <taxon>Arthropoda</taxon>
        <taxon>Hexapoda</taxon>
        <taxon>Insecta</taxon>
        <taxon>Pterygota</taxon>
        <taxon>Neoptera</taxon>
        <taxon>Endopterygota</taxon>
        <taxon>Lepidoptera</taxon>
        <taxon>Glossata</taxon>
        <taxon>Ditrysia</taxon>
        <taxon>Papilionoidea</taxon>
        <taxon>Papilionidae</taxon>
        <taxon>Papilioninae</taxon>
        <taxon>Papilio</taxon>
    </lineage>
</organism>
<dbReference type="EMBL" id="KQ460779">
    <property type="protein sequence ID" value="KPJ12325.1"/>
    <property type="molecule type" value="Genomic_DNA"/>
</dbReference>
<reference evidence="2 3" key="1">
    <citation type="journal article" date="2015" name="Nat. Commun.">
        <title>Outbred genome sequencing and CRISPR/Cas9 gene editing in butterflies.</title>
        <authorList>
            <person name="Li X."/>
            <person name="Fan D."/>
            <person name="Zhang W."/>
            <person name="Liu G."/>
            <person name="Zhang L."/>
            <person name="Zhao L."/>
            <person name="Fang X."/>
            <person name="Chen L."/>
            <person name="Dong Y."/>
            <person name="Chen Y."/>
            <person name="Ding Y."/>
            <person name="Zhao R."/>
            <person name="Feng M."/>
            <person name="Zhu Y."/>
            <person name="Feng Y."/>
            <person name="Jiang X."/>
            <person name="Zhu D."/>
            <person name="Xiang H."/>
            <person name="Feng X."/>
            <person name="Li S."/>
            <person name="Wang J."/>
            <person name="Zhang G."/>
            <person name="Kronforst M.R."/>
            <person name="Wang W."/>
        </authorList>
    </citation>
    <scope>NUCLEOTIDE SEQUENCE [LARGE SCALE GENOMIC DNA]</scope>
    <source>
        <strain evidence="2">Ya'a_city_454_Pm</strain>
        <tissue evidence="2">Whole body</tissue>
    </source>
</reference>
<feature type="region of interest" description="Disordered" evidence="1">
    <location>
        <begin position="236"/>
        <end position="294"/>
    </location>
</feature>
<evidence type="ECO:0000313" key="3">
    <source>
        <dbReference type="Proteomes" id="UP000053240"/>
    </source>
</evidence>
<accession>A0A194R508</accession>
<dbReference type="Proteomes" id="UP000053240">
    <property type="component" value="Unassembled WGS sequence"/>
</dbReference>
<keyword evidence="3" id="KW-1185">Reference proteome</keyword>
<feature type="compositionally biased region" description="Polar residues" evidence="1">
    <location>
        <begin position="140"/>
        <end position="158"/>
    </location>
</feature>